<comment type="function">
    <text evidence="8">Responsible for the deiodination of T4 (3,5,3',5'-tetraiodothyronine).</text>
</comment>
<keyword evidence="9" id="KW-0472">Membrane</keyword>
<dbReference type="HOGENOM" id="CLU_089345_2_0_1"/>
<dbReference type="Pfam" id="PF00837">
    <property type="entry name" value="T4_deiodinase"/>
    <property type="match status" value="1"/>
</dbReference>
<comment type="catalytic activity">
    <reaction evidence="7">
        <text>3-iodothyronamine + iodide + A + H(+) = 3,3'-diiodothyronamine + AH2</text>
        <dbReference type="Rhea" id="RHEA:83827"/>
        <dbReference type="ChEBI" id="CHEBI:13193"/>
        <dbReference type="ChEBI" id="CHEBI:15378"/>
        <dbReference type="ChEBI" id="CHEBI:16382"/>
        <dbReference type="ChEBI" id="CHEBI:17499"/>
        <dbReference type="ChEBI" id="CHEBI:231647"/>
        <dbReference type="ChEBI" id="CHEBI:233341"/>
    </reaction>
    <physiologicalReaction direction="right-to-left" evidence="7">
        <dbReference type="Rhea" id="RHEA:83829"/>
    </physiologicalReaction>
</comment>
<dbReference type="InParanoid" id="H3ALR9"/>
<keyword evidence="8" id="KW-0893">Thyroid hormones biosynthesis</keyword>
<dbReference type="GeneTree" id="ENSGT00940000154482"/>
<reference evidence="10" key="2">
    <citation type="submission" date="2025-08" db="UniProtKB">
        <authorList>
            <consortium name="Ensembl"/>
        </authorList>
    </citation>
    <scope>IDENTIFICATION</scope>
</reference>
<reference evidence="11" key="1">
    <citation type="submission" date="2011-08" db="EMBL/GenBank/DDBJ databases">
        <title>The draft genome of Latimeria chalumnae.</title>
        <authorList>
            <person name="Di Palma F."/>
            <person name="Alfoldi J."/>
            <person name="Johnson J."/>
            <person name="Berlin A."/>
            <person name="Gnerre S."/>
            <person name="Jaffe D."/>
            <person name="MacCallum I."/>
            <person name="Young S."/>
            <person name="Walker B.J."/>
            <person name="Lander E."/>
            <person name="Lindblad-Toh K."/>
        </authorList>
    </citation>
    <scope>NUCLEOTIDE SEQUENCE [LARGE SCALE GENOMIC DNA]</scope>
    <source>
        <strain evidence="11">Wild caught</strain>
    </source>
</reference>
<dbReference type="Ensembl" id="ENSLACT00000010669.1">
    <property type="protein sequence ID" value="ENSLACP00000010590.1"/>
    <property type="gene ID" value="ENSLACG00000009330.1"/>
</dbReference>
<name>H3ALR9_LATCH</name>
<keyword evidence="8" id="KW-0712">Selenocysteine</keyword>
<evidence type="ECO:0000256" key="8">
    <source>
        <dbReference type="RuleBase" id="RU000676"/>
    </source>
</evidence>
<dbReference type="GO" id="GO:0004800">
    <property type="term" value="F:thyroxine 5'-deiodinase activity"/>
    <property type="evidence" value="ECO:0007669"/>
    <property type="project" value="InterPro"/>
</dbReference>
<proteinExistence type="inferred from homology"/>
<accession>H3ALR9</accession>
<keyword evidence="9" id="KW-1133">Transmembrane helix</keyword>
<dbReference type="Gene3D" id="3.40.30.10">
    <property type="entry name" value="Glutaredoxin"/>
    <property type="match status" value="1"/>
</dbReference>
<evidence type="ECO:0000313" key="11">
    <source>
        <dbReference type="Proteomes" id="UP000008672"/>
    </source>
</evidence>
<evidence type="ECO:0000256" key="9">
    <source>
        <dbReference type="SAM" id="Phobius"/>
    </source>
</evidence>
<dbReference type="PANTHER" id="PTHR11781:SF22">
    <property type="entry name" value="TYPE I IODOTHYRONINE DEIODINASE"/>
    <property type="match status" value="1"/>
</dbReference>
<dbReference type="EMBL" id="AFYH01131975">
    <property type="status" value="NOT_ANNOTATED_CDS"/>
    <property type="molecule type" value="Genomic_DNA"/>
</dbReference>
<dbReference type="STRING" id="7897.ENSLACP00000010590"/>
<evidence type="ECO:0000256" key="3">
    <source>
        <dbReference type="ARBA" id="ARBA00093206"/>
    </source>
</evidence>
<organism evidence="10 11">
    <name type="scientific">Latimeria chalumnae</name>
    <name type="common">Coelacanth</name>
    <dbReference type="NCBI Taxonomy" id="7897"/>
    <lineage>
        <taxon>Eukaryota</taxon>
        <taxon>Metazoa</taxon>
        <taxon>Chordata</taxon>
        <taxon>Craniata</taxon>
        <taxon>Vertebrata</taxon>
        <taxon>Euteleostomi</taxon>
        <taxon>Coelacanthiformes</taxon>
        <taxon>Coelacanthidae</taxon>
        <taxon>Latimeria</taxon>
    </lineage>
</organism>
<evidence type="ECO:0000256" key="6">
    <source>
        <dbReference type="ARBA" id="ARBA00093236"/>
    </source>
</evidence>
<dbReference type="InterPro" id="IPR000643">
    <property type="entry name" value="Iodothyronine_deiodinase"/>
</dbReference>
<reference evidence="10" key="3">
    <citation type="submission" date="2025-09" db="UniProtKB">
        <authorList>
            <consortium name="Ensembl"/>
        </authorList>
    </citation>
    <scope>IDENTIFICATION</scope>
</reference>
<dbReference type="EMBL" id="AFYH01131974">
    <property type="status" value="NOT_ANNOTATED_CDS"/>
    <property type="molecule type" value="Genomic_DNA"/>
</dbReference>
<comment type="catalytic activity">
    <reaction evidence="5">
        <text>3,3'-diiodo-L-thyronine sulfate + iodide + A + H(+) = 3,3',5'-triiodo-L-thyronine sulfate + AH2</text>
        <dbReference type="Rhea" id="RHEA:83831"/>
        <dbReference type="ChEBI" id="CHEBI:13193"/>
        <dbReference type="ChEBI" id="CHEBI:15378"/>
        <dbReference type="ChEBI" id="CHEBI:16382"/>
        <dbReference type="ChEBI" id="CHEBI:17499"/>
        <dbReference type="ChEBI" id="CHEBI:176513"/>
        <dbReference type="ChEBI" id="CHEBI:176515"/>
    </reaction>
    <physiologicalReaction direction="right-to-left" evidence="5">
        <dbReference type="Rhea" id="RHEA:83833"/>
    </physiologicalReaction>
</comment>
<dbReference type="AlphaFoldDB" id="H3ALR9"/>
<sequence length="128" mass="14687">VATEIMSKILVYIRGISLMLFAYLLVLFGKVLLTFFPETGKKFLLEQGKKTTMTQNPKFRYEDWGPKHFSFRFLKAISYFTWRNLGDEAFVGQPAPNTPVIDLQGKPHSIFDFVKADRPLVLNFGSCT</sequence>
<evidence type="ECO:0000256" key="5">
    <source>
        <dbReference type="ARBA" id="ARBA00093219"/>
    </source>
</evidence>
<comment type="catalytic activity">
    <reaction evidence="4">
        <text>3'-iodothyronamine + iodide + A + H(+) = 3',5'-diiodothyronamine + AH2</text>
        <dbReference type="Rhea" id="RHEA:83803"/>
        <dbReference type="ChEBI" id="CHEBI:13193"/>
        <dbReference type="ChEBI" id="CHEBI:15378"/>
        <dbReference type="ChEBI" id="CHEBI:16382"/>
        <dbReference type="ChEBI" id="CHEBI:17499"/>
        <dbReference type="ChEBI" id="CHEBI:233339"/>
        <dbReference type="ChEBI" id="CHEBI:233342"/>
    </reaction>
    <physiologicalReaction direction="right-to-left" evidence="4">
        <dbReference type="Rhea" id="RHEA:83805"/>
    </physiologicalReaction>
</comment>
<comment type="catalytic activity">
    <reaction evidence="6">
        <text>3,3'-diiodothyronamine + iodide + A + H(+) = 3,3',5'-triiodothyronamine + AH2</text>
        <dbReference type="Rhea" id="RHEA:83795"/>
        <dbReference type="ChEBI" id="CHEBI:13193"/>
        <dbReference type="ChEBI" id="CHEBI:15378"/>
        <dbReference type="ChEBI" id="CHEBI:16382"/>
        <dbReference type="ChEBI" id="CHEBI:17499"/>
        <dbReference type="ChEBI" id="CHEBI:233341"/>
        <dbReference type="ChEBI" id="CHEBI:233343"/>
    </reaction>
    <physiologicalReaction direction="right-to-left" evidence="6">
        <dbReference type="Rhea" id="RHEA:83797"/>
    </physiologicalReaction>
</comment>
<evidence type="ECO:0000256" key="1">
    <source>
        <dbReference type="ARBA" id="ARBA00093186"/>
    </source>
</evidence>
<comment type="catalytic activity">
    <reaction evidence="1">
        <text>3-iodo-L-thyronine + iodide + A + H(+) = 3,3'-diiodo-L-thyronine + AH2</text>
        <dbReference type="Rhea" id="RHEA:83783"/>
        <dbReference type="ChEBI" id="CHEBI:13193"/>
        <dbReference type="ChEBI" id="CHEBI:15378"/>
        <dbReference type="ChEBI" id="CHEBI:16382"/>
        <dbReference type="ChEBI" id="CHEBI:17499"/>
        <dbReference type="ChEBI" id="CHEBI:176514"/>
        <dbReference type="ChEBI" id="CHEBI:232627"/>
    </reaction>
    <physiologicalReaction direction="right-to-left" evidence="1">
        <dbReference type="Rhea" id="RHEA:83785"/>
    </physiologicalReaction>
</comment>
<keyword evidence="11" id="KW-1185">Reference proteome</keyword>
<comment type="similarity">
    <text evidence="8">Belongs to the iodothyronine deiodinase family.</text>
</comment>
<evidence type="ECO:0000256" key="7">
    <source>
        <dbReference type="ARBA" id="ARBA00093242"/>
    </source>
</evidence>
<dbReference type="OMA" id="WAPSFTT"/>
<keyword evidence="8" id="KW-0560">Oxidoreductase</keyword>
<protein>
    <recommendedName>
        <fullName evidence="8">Iodothyronine deiodinase</fullName>
    </recommendedName>
</protein>
<comment type="catalytic activity">
    <reaction evidence="2">
        <text>3,3',5'-triiodo-L-thyronine sulfate + iodide + A + H(+) = L-thyroxine sulfate + AH2</text>
        <dbReference type="Rhea" id="RHEA:83835"/>
        <dbReference type="ChEBI" id="CHEBI:13193"/>
        <dbReference type="ChEBI" id="CHEBI:15378"/>
        <dbReference type="ChEBI" id="CHEBI:16382"/>
        <dbReference type="ChEBI" id="CHEBI:17499"/>
        <dbReference type="ChEBI" id="CHEBI:176512"/>
        <dbReference type="ChEBI" id="CHEBI:176513"/>
    </reaction>
    <physiologicalReaction direction="right-to-left" evidence="2">
        <dbReference type="Rhea" id="RHEA:83837"/>
    </physiologicalReaction>
</comment>
<comment type="catalytic activity">
    <reaction evidence="3">
        <text>3,3'-diiodo-L-thyronine sulfate + iodide + A + H(+) = 3,3',5-triiodo-L-thyronine sulfate + AH2</text>
        <dbReference type="Rhea" id="RHEA:83751"/>
        <dbReference type="ChEBI" id="CHEBI:13193"/>
        <dbReference type="ChEBI" id="CHEBI:15378"/>
        <dbReference type="ChEBI" id="CHEBI:16382"/>
        <dbReference type="ChEBI" id="CHEBI:17499"/>
        <dbReference type="ChEBI" id="CHEBI:176511"/>
        <dbReference type="ChEBI" id="CHEBI:176515"/>
    </reaction>
    <physiologicalReaction direction="right-to-left" evidence="3">
        <dbReference type="Rhea" id="RHEA:83753"/>
    </physiologicalReaction>
</comment>
<evidence type="ECO:0000256" key="4">
    <source>
        <dbReference type="ARBA" id="ARBA00093210"/>
    </source>
</evidence>
<dbReference type="eggNOG" id="ENOG502QUGZ">
    <property type="taxonomic scope" value="Eukaryota"/>
</dbReference>
<evidence type="ECO:0000256" key="2">
    <source>
        <dbReference type="ARBA" id="ARBA00093202"/>
    </source>
</evidence>
<feature type="transmembrane region" description="Helical" evidence="9">
    <location>
        <begin position="12"/>
        <end position="33"/>
    </location>
</feature>
<dbReference type="GO" id="GO:0042404">
    <property type="term" value="P:thyroid hormone catabolic process"/>
    <property type="evidence" value="ECO:0007669"/>
    <property type="project" value="UniProtKB-ARBA"/>
</dbReference>
<evidence type="ECO:0000313" key="10">
    <source>
        <dbReference type="Ensembl" id="ENSLACP00000010590.1"/>
    </source>
</evidence>
<dbReference type="PANTHER" id="PTHR11781">
    <property type="entry name" value="IODOTHYRONINE DEIODINASE"/>
    <property type="match status" value="1"/>
</dbReference>
<dbReference type="GO" id="GO:0042446">
    <property type="term" value="P:hormone biosynthetic process"/>
    <property type="evidence" value="ECO:0007669"/>
    <property type="project" value="UniProtKB-KW"/>
</dbReference>
<keyword evidence="9" id="KW-0812">Transmembrane</keyword>
<dbReference type="Proteomes" id="UP000008672">
    <property type="component" value="Unassembled WGS sequence"/>
</dbReference>